<gene>
    <name evidence="7" type="ORF">TRITD_4Av1G075630</name>
</gene>
<dbReference type="InterPro" id="IPR003347">
    <property type="entry name" value="JmjC_dom"/>
</dbReference>
<protein>
    <recommendedName>
        <fullName evidence="6">JmjC domain-containing protein</fullName>
    </recommendedName>
</protein>
<comment type="similarity">
    <text evidence="2">Belongs to the JARID1 histone demethylase family.</text>
</comment>
<dbReference type="GO" id="GO:0032454">
    <property type="term" value="F:histone H3K9 demethylase activity"/>
    <property type="evidence" value="ECO:0007669"/>
    <property type="project" value="InterPro"/>
</dbReference>
<dbReference type="GO" id="GO:0003712">
    <property type="term" value="F:transcription coregulator activity"/>
    <property type="evidence" value="ECO:0007669"/>
    <property type="project" value="TreeGrafter"/>
</dbReference>
<dbReference type="GO" id="GO:0031490">
    <property type="term" value="F:chromatin DNA binding"/>
    <property type="evidence" value="ECO:0007669"/>
    <property type="project" value="TreeGrafter"/>
</dbReference>
<dbReference type="Gene3D" id="2.60.120.650">
    <property type="entry name" value="Cupin"/>
    <property type="match status" value="1"/>
</dbReference>
<dbReference type="AlphaFoldDB" id="A0A9R0SAD0"/>
<evidence type="ECO:0000259" key="6">
    <source>
        <dbReference type="PROSITE" id="PS51184"/>
    </source>
</evidence>
<keyword evidence="8" id="KW-1185">Reference proteome</keyword>
<dbReference type="Gramene" id="TRITD4Av1G075630.18">
    <property type="protein sequence ID" value="TRITD4Av1G075630.18"/>
    <property type="gene ID" value="TRITD4Av1G075630"/>
</dbReference>
<evidence type="ECO:0000313" key="8">
    <source>
        <dbReference type="Proteomes" id="UP000324705"/>
    </source>
</evidence>
<dbReference type="GO" id="GO:0046872">
    <property type="term" value="F:metal ion binding"/>
    <property type="evidence" value="ECO:0007669"/>
    <property type="project" value="UniProtKB-KW"/>
</dbReference>
<feature type="region of interest" description="Disordered" evidence="5">
    <location>
        <begin position="134"/>
        <end position="172"/>
    </location>
</feature>
<dbReference type="GO" id="GO:0006357">
    <property type="term" value="P:regulation of transcription by RNA polymerase II"/>
    <property type="evidence" value="ECO:0007669"/>
    <property type="project" value="TreeGrafter"/>
</dbReference>
<sequence>MLKLKDWPPVSVLEEFLLCQRPEFIVNFPLVDFIHSKWGFLNLAAKLPPDALQSEVGLKLLIAYGRQQQPGKSDSVTNLMVKMGDVVHMLMHRAEMRYLCPKSLQPEQPERIANGMAVHVNAHAPVQNLNLDMGEQSPEHTVSKSCGPSAGSSAELSSSSHSEQAKTNGVERSQPGALWDVFRRQDVPMLNKYLASNWEELTNNSQAMLSVKHPIYDQAVYLREHHKRVLKDQYGIEPRTFEQHIGEAVFIPAGCPYQVKNLQSTVQLALDFLSPESLRESARMAQEIRCLPNHHDAKLKMLEVPQN</sequence>
<evidence type="ECO:0000313" key="7">
    <source>
        <dbReference type="EMBL" id="VAH90822.1"/>
    </source>
</evidence>
<dbReference type="InterPro" id="IPR045109">
    <property type="entry name" value="LSDs-like"/>
</dbReference>
<feature type="domain" description="JmjC" evidence="6">
    <location>
        <begin position="36"/>
        <end position="289"/>
    </location>
</feature>
<proteinExistence type="inferred from homology"/>
<keyword evidence="3" id="KW-0479">Metal-binding</keyword>
<accession>A0A9R0SAD0</accession>
<evidence type="ECO:0000256" key="5">
    <source>
        <dbReference type="SAM" id="MobiDB-lite"/>
    </source>
</evidence>
<dbReference type="PROSITE" id="PS51184">
    <property type="entry name" value="JMJC"/>
    <property type="match status" value="1"/>
</dbReference>
<name>A0A9R0SAD0_TRITD</name>
<reference evidence="7 8" key="1">
    <citation type="submission" date="2017-09" db="EMBL/GenBank/DDBJ databases">
        <authorList>
            <consortium name="International Durum Wheat Genome Sequencing Consortium (IDWGSC)"/>
            <person name="Milanesi L."/>
        </authorList>
    </citation>
    <scope>NUCLEOTIDE SEQUENCE [LARGE SCALE GENOMIC DNA]</scope>
    <source>
        <strain evidence="8">cv. Svevo</strain>
    </source>
</reference>
<dbReference type="EMBL" id="LT934117">
    <property type="protein sequence ID" value="VAH90822.1"/>
    <property type="molecule type" value="Genomic_DNA"/>
</dbReference>
<comment type="subcellular location">
    <subcellularLocation>
        <location evidence="1">Nucleus</location>
    </subcellularLocation>
</comment>
<dbReference type="Pfam" id="PF02373">
    <property type="entry name" value="JmjC"/>
    <property type="match status" value="1"/>
</dbReference>
<dbReference type="SUPFAM" id="SSF51197">
    <property type="entry name" value="Clavaminate synthase-like"/>
    <property type="match status" value="1"/>
</dbReference>
<dbReference type="SMART" id="SM00558">
    <property type="entry name" value="JmjC"/>
    <property type="match status" value="1"/>
</dbReference>
<evidence type="ECO:0000256" key="1">
    <source>
        <dbReference type="ARBA" id="ARBA00004123"/>
    </source>
</evidence>
<dbReference type="GO" id="GO:0000118">
    <property type="term" value="C:histone deacetylase complex"/>
    <property type="evidence" value="ECO:0007669"/>
    <property type="project" value="TreeGrafter"/>
</dbReference>
<keyword evidence="4" id="KW-0539">Nucleus</keyword>
<dbReference type="GO" id="GO:0000785">
    <property type="term" value="C:chromatin"/>
    <property type="evidence" value="ECO:0007669"/>
    <property type="project" value="TreeGrafter"/>
</dbReference>
<evidence type="ECO:0000256" key="3">
    <source>
        <dbReference type="ARBA" id="ARBA00022723"/>
    </source>
</evidence>
<dbReference type="PANTHER" id="PTHR12549:SF17">
    <property type="entry name" value="E3 UBIQUITIN-PROTEIN LIGASE JMJ24"/>
    <property type="match status" value="1"/>
</dbReference>
<evidence type="ECO:0000256" key="2">
    <source>
        <dbReference type="ARBA" id="ARBA00006801"/>
    </source>
</evidence>
<organism evidence="7 8">
    <name type="scientific">Triticum turgidum subsp. durum</name>
    <name type="common">Durum wheat</name>
    <name type="synonym">Triticum durum</name>
    <dbReference type="NCBI Taxonomy" id="4567"/>
    <lineage>
        <taxon>Eukaryota</taxon>
        <taxon>Viridiplantae</taxon>
        <taxon>Streptophyta</taxon>
        <taxon>Embryophyta</taxon>
        <taxon>Tracheophyta</taxon>
        <taxon>Spermatophyta</taxon>
        <taxon>Magnoliopsida</taxon>
        <taxon>Liliopsida</taxon>
        <taxon>Poales</taxon>
        <taxon>Poaceae</taxon>
        <taxon>BOP clade</taxon>
        <taxon>Pooideae</taxon>
        <taxon>Triticodae</taxon>
        <taxon>Triticeae</taxon>
        <taxon>Triticinae</taxon>
        <taxon>Triticum</taxon>
    </lineage>
</organism>
<dbReference type="Proteomes" id="UP000324705">
    <property type="component" value="Chromosome 4A"/>
</dbReference>
<dbReference type="PANTHER" id="PTHR12549">
    <property type="entry name" value="JMJC DOMAIN-CONTAINING HISTONE DEMETHYLATION PROTEIN"/>
    <property type="match status" value="1"/>
</dbReference>
<feature type="compositionally biased region" description="Low complexity" evidence="5">
    <location>
        <begin position="149"/>
        <end position="162"/>
    </location>
</feature>
<evidence type="ECO:0000256" key="4">
    <source>
        <dbReference type="ARBA" id="ARBA00023242"/>
    </source>
</evidence>